<organism evidence="2">
    <name type="scientific">Chrysotila carterae</name>
    <name type="common">Marine alga</name>
    <name type="synonym">Syracosphaera carterae</name>
    <dbReference type="NCBI Taxonomy" id="13221"/>
    <lineage>
        <taxon>Eukaryota</taxon>
        <taxon>Haptista</taxon>
        <taxon>Haptophyta</taxon>
        <taxon>Prymnesiophyceae</taxon>
        <taxon>Isochrysidales</taxon>
        <taxon>Isochrysidaceae</taxon>
        <taxon>Chrysotila</taxon>
    </lineage>
</organism>
<evidence type="ECO:0000313" key="2">
    <source>
        <dbReference type="EMBL" id="CAE0785498.1"/>
    </source>
</evidence>
<evidence type="ECO:0000256" key="1">
    <source>
        <dbReference type="SAM" id="MobiDB-lite"/>
    </source>
</evidence>
<dbReference type="EMBL" id="HBIZ01061626">
    <property type="protein sequence ID" value="CAE0785498.1"/>
    <property type="molecule type" value="Transcribed_RNA"/>
</dbReference>
<protein>
    <submittedName>
        <fullName evidence="2">Uncharacterized protein</fullName>
    </submittedName>
</protein>
<proteinExistence type="predicted"/>
<reference evidence="2" key="1">
    <citation type="submission" date="2021-01" db="EMBL/GenBank/DDBJ databases">
        <authorList>
            <person name="Corre E."/>
            <person name="Pelletier E."/>
            <person name="Niang G."/>
            <person name="Scheremetjew M."/>
            <person name="Finn R."/>
            <person name="Kale V."/>
            <person name="Holt S."/>
            <person name="Cochrane G."/>
            <person name="Meng A."/>
            <person name="Brown T."/>
            <person name="Cohen L."/>
        </authorList>
    </citation>
    <scope>NUCLEOTIDE SEQUENCE</scope>
    <source>
        <strain evidence="2">CCMP645</strain>
    </source>
</reference>
<gene>
    <name evidence="2" type="ORF">PCAR00345_LOCUS38206</name>
</gene>
<dbReference type="AlphaFoldDB" id="A0A7S4C360"/>
<feature type="region of interest" description="Disordered" evidence="1">
    <location>
        <begin position="72"/>
        <end position="92"/>
    </location>
</feature>
<sequence>MSFWPLPRLPAPSKLQQTSSFRTVATVDATFTAFGQYAANASWAEVMRILTQLFRQPSPKLARGEVPLRCGLGNQVQKPTTRTHGRGNALSSGFTSQISASLAEQDATYGS</sequence>
<name>A0A7S4C360_CHRCT</name>
<accession>A0A7S4C360</accession>